<evidence type="ECO:0000313" key="2">
    <source>
        <dbReference type="Proteomes" id="UP000198638"/>
    </source>
</evidence>
<evidence type="ECO:0000313" key="1">
    <source>
        <dbReference type="EMBL" id="SEA96993.1"/>
    </source>
</evidence>
<reference evidence="2" key="1">
    <citation type="submission" date="2016-10" db="EMBL/GenBank/DDBJ databases">
        <authorList>
            <person name="Varghese N."/>
            <person name="Submissions S."/>
        </authorList>
    </citation>
    <scope>NUCLEOTIDE SEQUENCE [LARGE SCALE GENOMIC DNA]</scope>
    <source>
        <strain evidence="2">LMG 24000</strain>
    </source>
</reference>
<name>A0A1H4FHY4_9BURK</name>
<gene>
    <name evidence="1" type="ORF">SAMN05192564_104399</name>
</gene>
<keyword evidence="2" id="KW-1185">Reference proteome</keyword>
<dbReference type="EMBL" id="FNRQ01000004">
    <property type="protein sequence ID" value="SEA96993.1"/>
    <property type="molecule type" value="Genomic_DNA"/>
</dbReference>
<organism evidence="1 2">
    <name type="scientific">Paraburkholderia sartisoli</name>
    <dbReference type="NCBI Taxonomy" id="83784"/>
    <lineage>
        <taxon>Bacteria</taxon>
        <taxon>Pseudomonadati</taxon>
        <taxon>Pseudomonadota</taxon>
        <taxon>Betaproteobacteria</taxon>
        <taxon>Burkholderiales</taxon>
        <taxon>Burkholderiaceae</taxon>
        <taxon>Paraburkholderia</taxon>
    </lineage>
</organism>
<dbReference type="AlphaFoldDB" id="A0A1H4FHY4"/>
<dbReference type="Proteomes" id="UP000198638">
    <property type="component" value="Unassembled WGS sequence"/>
</dbReference>
<protein>
    <submittedName>
        <fullName evidence="1">Uncharacterized protein</fullName>
    </submittedName>
</protein>
<proteinExistence type="predicted"/>
<accession>A0A1H4FHY4</accession>
<sequence length="141" mass="15544">MLVTHDMSVSRVPRKSGIERFVGDCRMMPLAGAPYEREIVLLTNAQAERPSMLAILAHALGQVLKECVRGALSHRGPLAGFARWLRAVSSGHALQDPLPDCTGQYVAVMRFTLEHPNCPMRHTLRQRQHTQRGIAGPVAVT</sequence>